<keyword evidence="17" id="KW-0805">Transcription regulation</keyword>
<evidence type="ECO:0000256" key="13">
    <source>
        <dbReference type="ARBA" id="ARBA00022771"/>
    </source>
</evidence>
<keyword evidence="19" id="KW-0804">Transcription</keyword>
<feature type="compositionally biased region" description="Acidic residues" evidence="27">
    <location>
        <begin position="716"/>
        <end position="732"/>
    </location>
</feature>
<name>A0A4W5RSM9_9TELE</name>
<sequence length="866" mass="95997">MCMIISDIRVGHVIGGKRQLFPNLVKRMSKSKWSYDLFLLSPSLELHFCCYDYEVVNPPCFPSSSVATETENSNDMNVENNNTAETVSEQTDHGNNIVTIQTTLGDEDDVHKCGRCQSEFCTLEAFIQHKLQQNCTRGQEPQAPVNKPLDDNQEVSGPDGTSATLTRMDGSGLSSDEPDKSNNNNGEVEVEGHSSRSRRKRGGTGKATGHTEGTEAHSPDGADKPVYRVNKDGRYICQTCEKTFKTTNILRTHMITHSENKNFPCELCGSAFRTKGSLIRHNRRHTDERPYHCNLCGLSFRESGARTRHLKSITPCTEKIRFNQYKEILVSKDGQQKGVEAEAASFAAQQEVEEEVEAQAAVVSVVETDSGGQEVIHEVHFHMEVEGEGQEQQVILEQAHADALVAEGDNLICQAIINSGISLEAVTETEEVVEEADEQALDGIPKEVLQVRDVEGRMTEIQGMEECVEMEMEAEEMDMSDKQEDLPPSKSHKCPHCSRSFKALNYLRFHVKGHLGCKPFKCVMCQKEFLTGYLLKKHMEVHLSERRYKCGECGKLYKTIGHVREHMRAHSEERPYNCNSCDKGYKTKNALQVHQRTHAQEKPYVCQFCSRGFREKGSLVRHIRHHTGEKPFKCHKCGRGFAEHGTLNRHLRAKGGCNAGQKEGSGEEGMLVSEEQASADSLATAAIMSDDPHAVLVEFSSVVADTQEYIIRAPGVEDEEEEEEEEEEEGQGEEVTLIQDNQNQMGNHIMKVVQQIVNQSRGGVGGHQIIVRNVSMDEGTSISDCGDTITIATPENLTAQVAMTLASAISDGTLLAGGGALQTPDGTVTMVTTAGGEDIVEVMEQQQEEEFVITSSEEVEIQTVII</sequence>
<feature type="domain" description="C2H2-type" evidence="28">
    <location>
        <begin position="576"/>
        <end position="603"/>
    </location>
</feature>
<dbReference type="GO" id="GO:0045944">
    <property type="term" value="P:positive regulation of transcription by RNA polymerase II"/>
    <property type="evidence" value="ECO:0007669"/>
    <property type="project" value="UniProtKB-ARBA"/>
</dbReference>
<keyword evidence="13 26" id="KW-0863">Zinc-finger</keyword>
<dbReference type="Gene3D" id="3.30.160.60">
    <property type="entry name" value="Classic Zinc Finger"/>
    <property type="match status" value="9"/>
</dbReference>
<dbReference type="FunFam" id="3.30.160.60:FF:000870">
    <property type="entry name" value="zinc finger protein 197 isoform X1"/>
    <property type="match status" value="1"/>
</dbReference>
<dbReference type="Ensembl" id="ENSHHUT00000091888.1">
    <property type="protein sequence ID" value="ENSHHUP00000089125.1"/>
    <property type="gene ID" value="ENSHHUG00000051463.1"/>
</dbReference>
<organism evidence="29 30">
    <name type="scientific">Hucho hucho</name>
    <name type="common">huchen</name>
    <dbReference type="NCBI Taxonomy" id="62062"/>
    <lineage>
        <taxon>Eukaryota</taxon>
        <taxon>Metazoa</taxon>
        <taxon>Chordata</taxon>
        <taxon>Craniata</taxon>
        <taxon>Vertebrata</taxon>
        <taxon>Euteleostomi</taxon>
        <taxon>Actinopterygii</taxon>
        <taxon>Neopterygii</taxon>
        <taxon>Teleostei</taxon>
        <taxon>Protacanthopterygii</taxon>
        <taxon>Salmoniformes</taxon>
        <taxon>Salmonidae</taxon>
        <taxon>Salmoninae</taxon>
        <taxon>Hucho</taxon>
    </lineage>
</organism>
<dbReference type="GO" id="GO:0000981">
    <property type="term" value="F:DNA-binding transcription factor activity, RNA polymerase II-specific"/>
    <property type="evidence" value="ECO:0007669"/>
    <property type="project" value="TreeGrafter"/>
</dbReference>
<dbReference type="PROSITE" id="PS00028">
    <property type="entry name" value="ZINC_FINGER_C2H2_1"/>
    <property type="match status" value="7"/>
</dbReference>
<feature type="region of interest" description="Disordered" evidence="27">
    <location>
        <begin position="714"/>
        <end position="734"/>
    </location>
</feature>
<dbReference type="GO" id="GO:0061630">
    <property type="term" value="F:ubiquitin protein ligase activity"/>
    <property type="evidence" value="ECO:0007669"/>
    <property type="project" value="UniProtKB-EC"/>
</dbReference>
<evidence type="ECO:0000256" key="16">
    <source>
        <dbReference type="ARBA" id="ARBA00022833"/>
    </source>
</evidence>
<evidence type="ECO:0000256" key="27">
    <source>
        <dbReference type="SAM" id="MobiDB-lite"/>
    </source>
</evidence>
<feature type="domain" description="C2H2-type" evidence="28">
    <location>
        <begin position="632"/>
        <end position="663"/>
    </location>
</feature>
<evidence type="ECO:0000256" key="7">
    <source>
        <dbReference type="ARBA" id="ARBA00022491"/>
    </source>
</evidence>
<evidence type="ECO:0000256" key="15">
    <source>
        <dbReference type="ARBA" id="ARBA00022786"/>
    </source>
</evidence>
<dbReference type="FunFam" id="3.30.160.60:FF:001557">
    <property type="entry name" value="Transcription factor E4F1"/>
    <property type="match status" value="1"/>
</dbReference>
<dbReference type="GO" id="GO:0005737">
    <property type="term" value="C:cytoplasm"/>
    <property type="evidence" value="ECO:0007669"/>
    <property type="project" value="UniProtKB-SubCell"/>
</dbReference>
<keyword evidence="12" id="KW-0677">Repeat</keyword>
<keyword evidence="14" id="KW-0498">Mitosis</keyword>
<evidence type="ECO:0000256" key="19">
    <source>
        <dbReference type="ARBA" id="ARBA00023163"/>
    </source>
</evidence>
<keyword evidence="7" id="KW-0678">Repressor</keyword>
<keyword evidence="6" id="KW-0963">Cytoplasm</keyword>
<dbReference type="PROSITE" id="PS50157">
    <property type="entry name" value="ZINC_FINGER_C2H2_2"/>
    <property type="match status" value="9"/>
</dbReference>
<keyword evidence="11" id="KW-0479">Metal-binding</keyword>
<dbReference type="AlphaFoldDB" id="A0A4W5RSM9"/>
<proteinExistence type="predicted"/>
<evidence type="ECO:0000256" key="18">
    <source>
        <dbReference type="ARBA" id="ARBA00023125"/>
    </source>
</evidence>
<evidence type="ECO:0000256" key="5">
    <source>
        <dbReference type="ARBA" id="ARBA00012483"/>
    </source>
</evidence>
<keyword evidence="18" id="KW-0238">DNA-binding</keyword>
<evidence type="ECO:0000313" key="30">
    <source>
        <dbReference type="Proteomes" id="UP000314982"/>
    </source>
</evidence>
<comment type="pathway">
    <text evidence="4">Protein modification; protein ubiquitination.</text>
</comment>
<dbReference type="GO" id="GO:0051301">
    <property type="term" value="P:cell division"/>
    <property type="evidence" value="ECO:0007669"/>
    <property type="project" value="UniProtKB-KW"/>
</dbReference>
<evidence type="ECO:0000313" key="29">
    <source>
        <dbReference type="Ensembl" id="ENSHHUP00000089125.1"/>
    </source>
</evidence>
<evidence type="ECO:0000256" key="26">
    <source>
        <dbReference type="PROSITE-ProRule" id="PRU00042"/>
    </source>
</evidence>
<dbReference type="GO" id="GO:0003677">
    <property type="term" value="F:DNA binding"/>
    <property type="evidence" value="ECO:0007669"/>
    <property type="project" value="UniProtKB-KW"/>
</dbReference>
<reference evidence="30" key="1">
    <citation type="submission" date="2018-06" db="EMBL/GenBank/DDBJ databases">
        <title>Genome assembly of Danube salmon.</title>
        <authorList>
            <person name="Macqueen D.J."/>
            <person name="Gundappa M.K."/>
        </authorList>
    </citation>
    <scope>NUCLEOTIDE SEQUENCE [LARGE SCALE GENOMIC DNA]</scope>
</reference>
<dbReference type="EC" id="2.3.2.27" evidence="5"/>
<keyword evidence="30" id="KW-1185">Reference proteome</keyword>
<feature type="domain" description="C2H2-type" evidence="28">
    <location>
        <begin position="520"/>
        <end position="547"/>
    </location>
</feature>
<dbReference type="SMART" id="SM00355">
    <property type="entry name" value="ZnF_C2H2"/>
    <property type="match status" value="10"/>
</dbReference>
<feature type="domain" description="C2H2-type" evidence="28">
    <location>
        <begin position="604"/>
        <end position="631"/>
    </location>
</feature>
<evidence type="ECO:0000256" key="17">
    <source>
        <dbReference type="ARBA" id="ARBA00023015"/>
    </source>
</evidence>
<dbReference type="PANTHER" id="PTHR24394">
    <property type="entry name" value="ZINC FINGER PROTEIN"/>
    <property type="match status" value="1"/>
</dbReference>
<evidence type="ECO:0000256" key="25">
    <source>
        <dbReference type="ARBA" id="ARBA00083844"/>
    </source>
</evidence>
<feature type="domain" description="C2H2-type" evidence="28">
    <location>
        <begin position="263"/>
        <end position="290"/>
    </location>
</feature>
<keyword evidence="20" id="KW-0539">Nucleus</keyword>
<keyword evidence="8" id="KW-0341">Growth regulation</keyword>
<evidence type="ECO:0000256" key="22">
    <source>
        <dbReference type="ARBA" id="ARBA00067631"/>
    </source>
</evidence>
<keyword evidence="21" id="KW-0131">Cell cycle</keyword>
<keyword evidence="10" id="KW-0808">Transferase</keyword>
<comment type="catalytic activity">
    <reaction evidence="1">
        <text>S-ubiquitinyl-[E2 ubiquitin-conjugating enzyme]-L-cysteine + [acceptor protein]-L-lysine = [E2 ubiquitin-conjugating enzyme]-L-cysteine + N(6)-ubiquitinyl-[acceptor protein]-L-lysine.</text>
        <dbReference type="EC" id="2.3.2.27"/>
    </reaction>
</comment>
<evidence type="ECO:0000256" key="2">
    <source>
        <dbReference type="ARBA" id="ARBA00004496"/>
    </source>
</evidence>
<accession>A0A4W5RSM9</accession>
<dbReference type="FunFam" id="3.30.160.60:FF:000145">
    <property type="entry name" value="Zinc finger protein 574"/>
    <property type="match status" value="1"/>
</dbReference>
<evidence type="ECO:0000256" key="23">
    <source>
        <dbReference type="ARBA" id="ARBA00075006"/>
    </source>
</evidence>
<dbReference type="FunFam" id="3.30.160.60:FF:000710">
    <property type="entry name" value="Zinc finger protein 768"/>
    <property type="match status" value="1"/>
</dbReference>
<feature type="region of interest" description="Disordered" evidence="27">
    <location>
        <begin position="138"/>
        <end position="227"/>
    </location>
</feature>
<evidence type="ECO:0000256" key="10">
    <source>
        <dbReference type="ARBA" id="ARBA00022679"/>
    </source>
</evidence>
<keyword evidence="15" id="KW-0833">Ubl conjugation pathway</keyword>
<feature type="domain" description="C2H2-type" evidence="28">
    <location>
        <begin position="291"/>
        <end position="320"/>
    </location>
</feature>
<dbReference type="Pfam" id="PF13912">
    <property type="entry name" value="zf-C2H2_6"/>
    <property type="match status" value="1"/>
</dbReference>
<evidence type="ECO:0000256" key="1">
    <source>
        <dbReference type="ARBA" id="ARBA00000900"/>
    </source>
</evidence>
<protein>
    <recommendedName>
        <fullName evidence="22">Transcription factor E4F1</fullName>
        <ecNumber evidence="5">2.3.2.27</ecNumber>
    </recommendedName>
    <alternativeName>
        <fullName evidence="23">Putative E3 ubiquitin-protein ligase E4F1</fullName>
    </alternativeName>
    <alternativeName>
        <fullName evidence="25">RING-type E3 ubiquitin transferase E4F1</fullName>
    </alternativeName>
    <alternativeName>
        <fullName evidence="24">Transcription factor E4F</fullName>
    </alternativeName>
</protein>
<dbReference type="InterPro" id="IPR036236">
    <property type="entry name" value="Znf_C2H2_sf"/>
</dbReference>
<keyword evidence="9" id="KW-0132">Cell division</keyword>
<evidence type="ECO:0000256" key="20">
    <source>
        <dbReference type="ARBA" id="ARBA00023242"/>
    </source>
</evidence>
<dbReference type="GO" id="GO:0005654">
    <property type="term" value="C:nucleoplasm"/>
    <property type="evidence" value="ECO:0007669"/>
    <property type="project" value="UniProtKB-SubCell"/>
</dbReference>
<dbReference type="Proteomes" id="UP000314982">
    <property type="component" value="Unassembled WGS sequence"/>
</dbReference>
<dbReference type="GO" id="GO:0008270">
    <property type="term" value="F:zinc ion binding"/>
    <property type="evidence" value="ECO:0007669"/>
    <property type="project" value="UniProtKB-KW"/>
</dbReference>
<evidence type="ECO:0000259" key="28">
    <source>
        <dbReference type="PROSITE" id="PS50157"/>
    </source>
</evidence>
<evidence type="ECO:0000256" key="21">
    <source>
        <dbReference type="ARBA" id="ARBA00023306"/>
    </source>
</evidence>
<evidence type="ECO:0000256" key="8">
    <source>
        <dbReference type="ARBA" id="ARBA00022604"/>
    </source>
</evidence>
<dbReference type="Pfam" id="PF00096">
    <property type="entry name" value="zf-C2H2"/>
    <property type="match status" value="5"/>
</dbReference>
<dbReference type="STRING" id="62062.ENSHHUP00000089125"/>
<keyword evidence="16" id="KW-0862">Zinc</keyword>
<reference evidence="29" key="3">
    <citation type="submission" date="2025-09" db="UniProtKB">
        <authorList>
            <consortium name="Ensembl"/>
        </authorList>
    </citation>
    <scope>IDENTIFICATION</scope>
</reference>
<evidence type="ECO:0000256" key="24">
    <source>
        <dbReference type="ARBA" id="ARBA00076827"/>
    </source>
</evidence>
<feature type="domain" description="C2H2-type" evidence="28">
    <location>
        <begin position="235"/>
        <end position="262"/>
    </location>
</feature>
<dbReference type="InterPro" id="IPR013087">
    <property type="entry name" value="Znf_C2H2_type"/>
</dbReference>
<evidence type="ECO:0000256" key="9">
    <source>
        <dbReference type="ARBA" id="ARBA00022618"/>
    </source>
</evidence>
<evidence type="ECO:0000256" key="12">
    <source>
        <dbReference type="ARBA" id="ARBA00022737"/>
    </source>
</evidence>
<evidence type="ECO:0000256" key="11">
    <source>
        <dbReference type="ARBA" id="ARBA00022723"/>
    </source>
</evidence>
<evidence type="ECO:0000256" key="3">
    <source>
        <dbReference type="ARBA" id="ARBA00004642"/>
    </source>
</evidence>
<evidence type="ECO:0000256" key="6">
    <source>
        <dbReference type="ARBA" id="ARBA00022490"/>
    </source>
</evidence>
<evidence type="ECO:0000256" key="14">
    <source>
        <dbReference type="ARBA" id="ARBA00022776"/>
    </source>
</evidence>
<comment type="subcellular location">
    <subcellularLocation>
        <location evidence="2">Cytoplasm</location>
    </subcellularLocation>
    <subcellularLocation>
        <location evidence="3">Nucleus</location>
        <location evidence="3">Nucleoplasm</location>
    </subcellularLocation>
</comment>
<dbReference type="FunFam" id="3.30.160.60:FF:000702">
    <property type="entry name" value="Transcription factor E4F1 isoform 1"/>
    <property type="match status" value="1"/>
</dbReference>
<dbReference type="SUPFAM" id="SSF57667">
    <property type="entry name" value="beta-beta-alpha zinc fingers"/>
    <property type="match status" value="5"/>
</dbReference>
<reference evidence="29" key="2">
    <citation type="submission" date="2025-08" db="UniProtKB">
        <authorList>
            <consortium name="Ensembl"/>
        </authorList>
    </citation>
    <scope>IDENTIFICATION</scope>
</reference>
<dbReference type="GeneTree" id="ENSGT00840000129970"/>
<evidence type="ECO:0000256" key="4">
    <source>
        <dbReference type="ARBA" id="ARBA00004906"/>
    </source>
</evidence>
<feature type="compositionally biased region" description="Basic and acidic residues" evidence="27">
    <location>
        <begin position="212"/>
        <end position="227"/>
    </location>
</feature>
<feature type="domain" description="C2H2-type" evidence="28">
    <location>
        <begin position="492"/>
        <end position="519"/>
    </location>
</feature>
<feature type="domain" description="C2H2-type" evidence="28">
    <location>
        <begin position="548"/>
        <end position="575"/>
    </location>
</feature>
<dbReference type="PANTHER" id="PTHR24394:SF44">
    <property type="entry name" value="ZINC FINGER PROTEIN 271-LIKE"/>
    <property type="match status" value="1"/>
</dbReference>